<sequence>MDAVFPNFVNTFLESEGLIERASLAPLNETVSSVKKKLIEMVLVDSTTFISIEGTSTDAEAVHYPTEFLNSIEVAGLPPRKLNIKVGMPV</sequence>
<evidence type="ECO:0000313" key="3">
    <source>
        <dbReference type="Proteomes" id="UP001283361"/>
    </source>
</evidence>
<protein>
    <recommendedName>
        <fullName evidence="1">DNA helicase Pif1-like 2B domain-containing protein</fullName>
    </recommendedName>
</protein>
<gene>
    <name evidence="2" type="ORF">RRG08_023404</name>
</gene>
<name>A0AAE1CXS5_9GAST</name>
<evidence type="ECO:0000313" key="2">
    <source>
        <dbReference type="EMBL" id="KAK3742571.1"/>
    </source>
</evidence>
<keyword evidence="3" id="KW-1185">Reference proteome</keyword>
<dbReference type="InterPro" id="IPR049163">
    <property type="entry name" value="Pif1-like_2B_dom"/>
</dbReference>
<dbReference type="Pfam" id="PF21530">
    <property type="entry name" value="Pif1_2B_dom"/>
    <property type="match status" value="1"/>
</dbReference>
<reference evidence="2" key="1">
    <citation type="journal article" date="2023" name="G3 (Bethesda)">
        <title>A reference genome for the long-term kleptoplast-retaining sea slug Elysia crispata morphotype clarki.</title>
        <authorList>
            <person name="Eastman K.E."/>
            <person name="Pendleton A.L."/>
            <person name="Shaikh M.A."/>
            <person name="Suttiyut T."/>
            <person name="Ogas R."/>
            <person name="Tomko P."/>
            <person name="Gavelis G."/>
            <person name="Widhalm J.R."/>
            <person name="Wisecaver J.H."/>
        </authorList>
    </citation>
    <scope>NUCLEOTIDE SEQUENCE</scope>
    <source>
        <strain evidence="2">ECLA1</strain>
    </source>
</reference>
<feature type="domain" description="DNA helicase Pif1-like 2B" evidence="1">
    <location>
        <begin position="67"/>
        <end position="90"/>
    </location>
</feature>
<organism evidence="2 3">
    <name type="scientific">Elysia crispata</name>
    <name type="common">lettuce slug</name>
    <dbReference type="NCBI Taxonomy" id="231223"/>
    <lineage>
        <taxon>Eukaryota</taxon>
        <taxon>Metazoa</taxon>
        <taxon>Spiralia</taxon>
        <taxon>Lophotrochozoa</taxon>
        <taxon>Mollusca</taxon>
        <taxon>Gastropoda</taxon>
        <taxon>Heterobranchia</taxon>
        <taxon>Euthyneura</taxon>
        <taxon>Panpulmonata</taxon>
        <taxon>Sacoglossa</taxon>
        <taxon>Placobranchoidea</taxon>
        <taxon>Plakobranchidae</taxon>
        <taxon>Elysia</taxon>
    </lineage>
</organism>
<dbReference type="AlphaFoldDB" id="A0AAE1CXS5"/>
<dbReference type="PANTHER" id="PTHR10492">
    <property type="match status" value="1"/>
</dbReference>
<dbReference type="Proteomes" id="UP001283361">
    <property type="component" value="Unassembled WGS sequence"/>
</dbReference>
<evidence type="ECO:0000259" key="1">
    <source>
        <dbReference type="Pfam" id="PF21530"/>
    </source>
</evidence>
<dbReference type="EMBL" id="JAWDGP010006346">
    <property type="protein sequence ID" value="KAK3742571.1"/>
    <property type="molecule type" value="Genomic_DNA"/>
</dbReference>
<comment type="caution">
    <text evidence="2">The sequence shown here is derived from an EMBL/GenBank/DDBJ whole genome shotgun (WGS) entry which is preliminary data.</text>
</comment>
<proteinExistence type="predicted"/>
<accession>A0AAE1CXS5</accession>